<dbReference type="AlphaFoldDB" id="K7Z4U5"/>
<dbReference type="Gene3D" id="3.10.50.40">
    <property type="match status" value="1"/>
</dbReference>
<dbReference type="InterPro" id="IPR027304">
    <property type="entry name" value="Trigger_fact/SurA_dom_sf"/>
</dbReference>
<evidence type="ECO:0000256" key="13">
    <source>
        <dbReference type="ARBA" id="ARBA00042775"/>
    </source>
</evidence>
<evidence type="ECO:0000256" key="4">
    <source>
        <dbReference type="ARBA" id="ARBA00022519"/>
    </source>
</evidence>
<dbReference type="HOGENOM" id="CLU_023843_2_1_5"/>
<keyword evidence="8" id="KW-0143">Chaperone</keyword>
<evidence type="ECO:0000256" key="9">
    <source>
        <dbReference type="ARBA" id="ARBA00030642"/>
    </source>
</evidence>
<organism evidence="15 16">
    <name type="scientific">Candidatus Endolissoclinum faulkneri L2</name>
    <dbReference type="NCBI Taxonomy" id="1193729"/>
    <lineage>
        <taxon>Bacteria</taxon>
        <taxon>Pseudomonadati</taxon>
        <taxon>Pseudomonadota</taxon>
        <taxon>Alphaproteobacteria</taxon>
        <taxon>Rhodospirillales</taxon>
        <taxon>Rhodospirillaceae</taxon>
        <taxon>Candidatus Endolissoclinum</taxon>
    </lineage>
</organism>
<dbReference type="Proteomes" id="UP000010077">
    <property type="component" value="Chromosome"/>
</dbReference>
<keyword evidence="6" id="KW-1133">Transmembrane helix</keyword>
<dbReference type="KEGG" id="thal:A1OE_859"/>
<dbReference type="SUPFAM" id="SSF109998">
    <property type="entry name" value="Triger factor/SurA peptide-binding domain-like"/>
    <property type="match status" value="1"/>
</dbReference>
<evidence type="ECO:0000259" key="14">
    <source>
        <dbReference type="Pfam" id="PF13145"/>
    </source>
</evidence>
<sequence length="622" mass="70008">MVRSLFLKILFVLLIISFLIWSTGDVIFSSFNNHDDAISVNGEVLVTAVDVKKEFERIRQQFGVPITAEQAMKIGLLKQTMRKLSEQSLILTTANRLGISISNREIVRMIHKQFCDSLGQFDRVAYKSFLSNNGWEEVNFIRSIRQDMLRDQLLTAIINDDSSIVPEVFVKALNEYRKERRIADAVRINAARLPCPKLPNDSVILAYYDKHKNKYKTPEYRKISWIALSVDNIAQNIKISDDELIDIFEERKNLFNTKDSRRINQAIFQTKENARIAYNRIQAGESFSAVVKEMTGRNADNLNVSKVTRNKIIDDLVANAVFNISKPGTVSKPIKTEFGWTLLSISDLEVGASVNFEDVRDDLKHDVLSERAYEQLLKCSSSMEDALASGLTIEEVSQLMKIPLHQISFLSRVGSLVESMQVNKLPDDPFLDIALKTENGAYSGVTKTNDGNTFFILQVNGVTPSQIPQLKDIREKVVLDWMREERLEKSKKIANAIIHDVTNGTSLLHSATKHGLQIERLSAITRKGDFLPSGWPIATVEALFEQKVGDAKALSSKEGSAIISLKKIIKNIPNTASVEKQLNREFASGRAKDLFDLLVADLKSKNKVVVNSSNVYQLLALN</sequence>
<proteinExistence type="inferred from homology"/>
<dbReference type="STRING" id="1193729.A1OE_859"/>
<dbReference type="InterPro" id="IPR046357">
    <property type="entry name" value="PPIase_dom_sf"/>
</dbReference>
<gene>
    <name evidence="15" type="ORF">A1OE_859</name>
</gene>
<evidence type="ECO:0000313" key="15">
    <source>
        <dbReference type="EMBL" id="AFX99043.1"/>
    </source>
</evidence>
<name>K7Z4U5_9PROT</name>
<dbReference type="GO" id="GO:0003755">
    <property type="term" value="F:peptidyl-prolyl cis-trans isomerase activity"/>
    <property type="evidence" value="ECO:0007669"/>
    <property type="project" value="InterPro"/>
</dbReference>
<evidence type="ECO:0000256" key="2">
    <source>
        <dbReference type="ARBA" id="ARBA00018370"/>
    </source>
</evidence>
<dbReference type="InterPro" id="IPR052029">
    <property type="entry name" value="PpiD_chaperone"/>
</dbReference>
<dbReference type="Pfam" id="PF13145">
    <property type="entry name" value="Rotamase_2"/>
    <property type="match status" value="1"/>
</dbReference>
<keyword evidence="4" id="KW-0997">Cell inner membrane</keyword>
<keyword evidence="5" id="KW-0812">Transmembrane</keyword>
<evidence type="ECO:0000256" key="5">
    <source>
        <dbReference type="ARBA" id="ARBA00022692"/>
    </source>
</evidence>
<evidence type="ECO:0000256" key="3">
    <source>
        <dbReference type="ARBA" id="ARBA00022475"/>
    </source>
</evidence>
<dbReference type="PANTHER" id="PTHR47529">
    <property type="entry name" value="PEPTIDYL-PROLYL CIS-TRANS ISOMERASE D"/>
    <property type="match status" value="1"/>
</dbReference>
<evidence type="ECO:0000256" key="11">
    <source>
        <dbReference type="ARBA" id="ARBA00038408"/>
    </source>
</evidence>
<evidence type="ECO:0000313" key="16">
    <source>
        <dbReference type="Proteomes" id="UP000010077"/>
    </source>
</evidence>
<evidence type="ECO:0000256" key="6">
    <source>
        <dbReference type="ARBA" id="ARBA00022989"/>
    </source>
</evidence>
<dbReference type="GO" id="GO:0005886">
    <property type="term" value="C:plasma membrane"/>
    <property type="evidence" value="ECO:0007669"/>
    <property type="project" value="UniProtKB-SubCell"/>
</dbReference>
<keyword evidence="7" id="KW-0472">Membrane</keyword>
<comment type="similarity">
    <text evidence="11">Belongs to the PpiD chaperone family.</text>
</comment>
<keyword evidence="16" id="KW-1185">Reference proteome</keyword>
<accession>K7Z4U5</accession>
<dbReference type="PANTHER" id="PTHR47529:SF1">
    <property type="entry name" value="PERIPLASMIC CHAPERONE PPID"/>
    <property type="match status" value="1"/>
</dbReference>
<dbReference type="OrthoDB" id="9768393at2"/>
<dbReference type="EMBL" id="CP003539">
    <property type="protein sequence ID" value="AFX99043.1"/>
    <property type="molecule type" value="Genomic_DNA"/>
</dbReference>
<dbReference type="Gene3D" id="1.10.4030.10">
    <property type="entry name" value="Porin chaperone SurA, peptide-binding domain"/>
    <property type="match status" value="1"/>
</dbReference>
<evidence type="ECO:0000256" key="1">
    <source>
        <dbReference type="ARBA" id="ARBA00004382"/>
    </source>
</evidence>
<comment type="subcellular location">
    <subcellularLocation>
        <location evidence="1">Cell inner membrane</location>
        <topology evidence="1">Single-pass type II membrane protein</topology>
        <orientation evidence="1">Periplasmic side</orientation>
    </subcellularLocation>
</comment>
<dbReference type="eggNOG" id="COG0760">
    <property type="taxonomic scope" value="Bacteria"/>
</dbReference>
<evidence type="ECO:0000256" key="12">
    <source>
        <dbReference type="ARBA" id="ARBA00040743"/>
    </source>
</evidence>
<reference evidence="15 16" key="1">
    <citation type="journal article" date="2012" name="Proc. Natl. Acad. Sci. U.S.A.">
        <title>Genome streamlining and chemical defense in a coral reef symbiosis.</title>
        <authorList>
            <person name="Kwan J.C."/>
            <person name="Donia M.S."/>
            <person name="Han A.W."/>
            <person name="Hirose E."/>
            <person name="Haygood M.G."/>
            <person name="Schmidt E.W."/>
        </authorList>
    </citation>
    <scope>NUCLEOTIDE SEQUENCE [LARGE SCALE GENOMIC DNA]</scope>
    <source>
        <strain evidence="15 16">L2</strain>
    </source>
</reference>
<evidence type="ECO:0000256" key="10">
    <source>
        <dbReference type="ARBA" id="ARBA00031484"/>
    </source>
</evidence>
<keyword evidence="3" id="KW-1003">Cell membrane</keyword>
<dbReference type="Pfam" id="PF13624">
    <property type="entry name" value="SurA_N_3"/>
    <property type="match status" value="1"/>
</dbReference>
<dbReference type="InterPro" id="IPR000297">
    <property type="entry name" value="PPIase_PpiC"/>
</dbReference>
<protein>
    <recommendedName>
        <fullName evidence="2">Parvulin-like PPIase</fullName>
    </recommendedName>
    <alternativeName>
        <fullName evidence="9">Peptidyl-prolyl cis-trans isomerase plp</fullName>
    </alternativeName>
    <alternativeName>
        <fullName evidence="12">Periplasmic chaperone PpiD</fullName>
    </alternativeName>
    <alternativeName>
        <fullName evidence="13">Periplasmic folding chaperone</fullName>
    </alternativeName>
    <alternativeName>
        <fullName evidence="10">Rotamase plp</fullName>
    </alternativeName>
</protein>
<evidence type="ECO:0000256" key="8">
    <source>
        <dbReference type="ARBA" id="ARBA00023186"/>
    </source>
</evidence>
<feature type="domain" description="PpiC" evidence="14">
    <location>
        <begin position="239"/>
        <end position="361"/>
    </location>
</feature>
<evidence type="ECO:0000256" key="7">
    <source>
        <dbReference type="ARBA" id="ARBA00023136"/>
    </source>
</evidence>
<dbReference type="SUPFAM" id="SSF54534">
    <property type="entry name" value="FKBP-like"/>
    <property type="match status" value="1"/>
</dbReference>